<comment type="caution">
    <text evidence="2">The sequence shown here is derived from an EMBL/GenBank/DDBJ whole genome shotgun (WGS) entry which is preliminary data.</text>
</comment>
<feature type="region of interest" description="Disordered" evidence="1">
    <location>
        <begin position="23"/>
        <end position="102"/>
    </location>
</feature>
<feature type="compositionally biased region" description="Acidic residues" evidence="1">
    <location>
        <begin position="292"/>
        <end position="301"/>
    </location>
</feature>
<gene>
    <name evidence="2" type="ORF">B0T11DRAFT_232489</name>
</gene>
<evidence type="ECO:0000313" key="2">
    <source>
        <dbReference type="EMBL" id="KAH7349407.1"/>
    </source>
</evidence>
<proteinExistence type="predicted"/>
<organism evidence="2 3">
    <name type="scientific">Plectosphaerella cucumerina</name>
    <dbReference type="NCBI Taxonomy" id="40658"/>
    <lineage>
        <taxon>Eukaryota</taxon>
        <taxon>Fungi</taxon>
        <taxon>Dikarya</taxon>
        <taxon>Ascomycota</taxon>
        <taxon>Pezizomycotina</taxon>
        <taxon>Sordariomycetes</taxon>
        <taxon>Hypocreomycetidae</taxon>
        <taxon>Glomerellales</taxon>
        <taxon>Plectosphaerellaceae</taxon>
        <taxon>Plectosphaerella</taxon>
    </lineage>
</organism>
<accession>A0A8K0TBG4</accession>
<sequence length="457" mass="50987">MERSGENSTNSYLANILSRGERRLRAAHIPPPAQPRDSIPDEDDEDDLDAVRAMWNRRAQHASSPFSPPHPSALSPPNMSSGSRPPDYSEDSRRAKRRKLDSDRIAPSFKGFEYGKYGQVEPGELTMEIVSCDGGLYSTDSSYACENILKNDNSVYCTKSNRCNIVLRHQGATAFSLKEIVIKAPASHHYNAPVREGMVFVSMNQDELLQRTAQYQIQYAANREGRGRDNRSFPPIISIRHHDNGTTVTRTQARSRRTYGLTGEEQDDAQRTAQMPAAFTTDPPPFNITTECSDDESDDDDNTPRVPPNRRAPNRIGALPFESDSDEDSNPFNDDYGLDDVWAPASRRRDTQNMTLTEALEASSQPGPLPPQAQPPGQTHTAARPPGDYELMGPLAKFFIEKDKNKCTITFDPPVSGRFILLKMWSPNREMGSNIDIQGVVAHGYAGPRYFPSVQLR</sequence>
<feature type="region of interest" description="Disordered" evidence="1">
    <location>
        <begin position="359"/>
        <end position="385"/>
    </location>
</feature>
<keyword evidence="3" id="KW-1185">Reference proteome</keyword>
<dbReference type="Proteomes" id="UP000813385">
    <property type="component" value="Unassembled WGS sequence"/>
</dbReference>
<dbReference type="AlphaFoldDB" id="A0A8K0TBG4"/>
<name>A0A8K0TBG4_9PEZI</name>
<protein>
    <submittedName>
        <fullName evidence="2">Uncharacterized protein</fullName>
    </submittedName>
</protein>
<dbReference type="EMBL" id="JAGPXD010000006">
    <property type="protein sequence ID" value="KAH7349407.1"/>
    <property type="molecule type" value="Genomic_DNA"/>
</dbReference>
<reference evidence="2" key="1">
    <citation type="journal article" date="2021" name="Nat. Commun.">
        <title>Genetic determinants of endophytism in the Arabidopsis root mycobiome.</title>
        <authorList>
            <person name="Mesny F."/>
            <person name="Miyauchi S."/>
            <person name="Thiergart T."/>
            <person name="Pickel B."/>
            <person name="Atanasova L."/>
            <person name="Karlsson M."/>
            <person name="Huettel B."/>
            <person name="Barry K.W."/>
            <person name="Haridas S."/>
            <person name="Chen C."/>
            <person name="Bauer D."/>
            <person name="Andreopoulos W."/>
            <person name="Pangilinan J."/>
            <person name="LaButti K."/>
            <person name="Riley R."/>
            <person name="Lipzen A."/>
            <person name="Clum A."/>
            <person name="Drula E."/>
            <person name="Henrissat B."/>
            <person name="Kohler A."/>
            <person name="Grigoriev I.V."/>
            <person name="Martin F.M."/>
            <person name="Hacquard S."/>
        </authorList>
    </citation>
    <scope>NUCLEOTIDE SEQUENCE</scope>
    <source>
        <strain evidence="2">MPI-CAGE-AT-0016</strain>
    </source>
</reference>
<dbReference type="OrthoDB" id="2351940at2759"/>
<evidence type="ECO:0000313" key="3">
    <source>
        <dbReference type="Proteomes" id="UP000813385"/>
    </source>
</evidence>
<evidence type="ECO:0000256" key="1">
    <source>
        <dbReference type="SAM" id="MobiDB-lite"/>
    </source>
</evidence>
<feature type="region of interest" description="Disordered" evidence="1">
    <location>
        <begin position="235"/>
        <end position="338"/>
    </location>
</feature>